<keyword evidence="1" id="KW-0540">Nuclease</keyword>
<evidence type="ECO:0000313" key="2">
    <source>
        <dbReference type="Proteomes" id="UP000325440"/>
    </source>
</evidence>
<evidence type="ECO:0000313" key="1">
    <source>
        <dbReference type="EMBL" id="VVC33500.1"/>
    </source>
</evidence>
<keyword evidence="1" id="KW-0255">Endonuclease</keyword>
<reference evidence="1 2" key="1">
    <citation type="submission" date="2019-08" db="EMBL/GenBank/DDBJ databases">
        <authorList>
            <person name="Alioto T."/>
            <person name="Alioto T."/>
            <person name="Gomez Garrido J."/>
        </authorList>
    </citation>
    <scope>NUCLEOTIDE SEQUENCE [LARGE SCALE GENOMIC DNA]</scope>
</reference>
<keyword evidence="2" id="KW-1185">Reference proteome</keyword>
<dbReference type="Proteomes" id="UP000325440">
    <property type="component" value="Unassembled WGS sequence"/>
</dbReference>
<dbReference type="OrthoDB" id="7989033at2759"/>
<proteinExistence type="predicted"/>
<dbReference type="Gene3D" id="3.60.10.10">
    <property type="entry name" value="Endonuclease/exonuclease/phosphatase"/>
    <property type="match status" value="1"/>
</dbReference>
<sequence length="212" mass="24066">MSTNPSTSKFLLILTWNSNGLTKHKNELLATLQNNRIDIALISETHFTNSSRFNLPGFQIFRTNHPDDIAHAGAAIIIISSLLFYPLPPYKTDHIQAAGISLTLNNIPINIYAVYCPPRHTITLNQFNNFFLSLGQKFIIGELIWAQVKGEIANKNNSFKITDVENLANIAIESVTVHNWKRNVDHCERLQDEDFIKEGFRDQILEPIVLIL</sequence>
<keyword evidence="1" id="KW-0378">Hydrolase</keyword>
<dbReference type="InterPro" id="IPR036691">
    <property type="entry name" value="Endo/exonu/phosph_ase_sf"/>
</dbReference>
<protein>
    <submittedName>
        <fullName evidence="1">Endonuclease/exonuclease/phosphatase</fullName>
    </submittedName>
</protein>
<accession>A0A5E4MMQ8</accession>
<dbReference type="EMBL" id="CABPRJ010000969">
    <property type="protein sequence ID" value="VVC33500.1"/>
    <property type="molecule type" value="Genomic_DNA"/>
</dbReference>
<keyword evidence="1" id="KW-0269">Exonuclease</keyword>
<dbReference type="GO" id="GO:0004527">
    <property type="term" value="F:exonuclease activity"/>
    <property type="evidence" value="ECO:0007669"/>
    <property type="project" value="UniProtKB-KW"/>
</dbReference>
<organism evidence="1 2">
    <name type="scientific">Cinara cedri</name>
    <dbReference type="NCBI Taxonomy" id="506608"/>
    <lineage>
        <taxon>Eukaryota</taxon>
        <taxon>Metazoa</taxon>
        <taxon>Ecdysozoa</taxon>
        <taxon>Arthropoda</taxon>
        <taxon>Hexapoda</taxon>
        <taxon>Insecta</taxon>
        <taxon>Pterygota</taxon>
        <taxon>Neoptera</taxon>
        <taxon>Paraneoptera</taxon>
        <taxon>Hemiptera</taxon>
        <taxon>Sternorrhyncha</taxon>
        <taxon>Aphidomorpha</taxon>
        <taxon>Aphidoidea</taxon>
        <taxon>Aphididae</taxon>
        <taxon>Lachninae</taxon>
        <taxon>Cinara</taxon>
    </lineage>
</organism>
<dbReference type="AlphaFoldDB" id="A0A5E4MMQ8"/>
<dbReference type="SUPFAM" id="SSF56219">
    <property type="entry name" value="DNase I-like"/>
    <property type="match status" value="1"/>
</dbReference>
<dbReference type="GO" id="GO:0004519">
    <property type="term" value="F:endonuclease activity"/>
    <property type="evidence" value="ECO:0007669"/>
    <property type="project" value="UniProtKB-KW"/>
</dbReference>
<gene>
    <name evidence="1" type="ORF">CINCED_3A006270</name>
</gene>
<name>A0A5E4MMQ8_9HEMI</name>